<sequence length="261" mass="29038">MTKNNSSLSAKASARANSAKQNSPGKVWLSLNLIVLALFSLSLSNLIILFALDNFKRQREEMVSGQIEKRGIKEKSVLQALRNVPRHLFVSEELQSLAYADRPLPIGYGQTISQPYIVALMTELLNLKQGNKVLEIGSGSGYQAAILSEITQEVYTIEIIEELGESAKKRLKDLGYQSIRCRIGDGYYGWEEYAPFDGIMVTAAATHIPPSLIRQLKKGGKMCIPVGDPFLTQNLILIEKDQEGNLKTKNILPVRFVPFVR</sequence>
<evidence type="ECO:0000256" key="1">
    <source>
        <dbReference type="ARBA" id="ARBA00004496"/>
    </source>
</evidence>
<keyword evidence="4 7" id="KW-0489">Methyltransferase</keyword>
<evidence type="ECO:0000256" key="5">
    <source>
        <dbReference type="ARBA" id="ARBA00022679"/>
    </source>
</evidence>
<dbReference type="PANTHER" id="PTHR11579:SF0">
    <property type="entry name" value="PROTEIN-L-ISOASPARTATE(D-ASPARTATE) O-METHYLTRANSFERASE"/>
    <property type="match status" value="1"/>
</dbReference>
<dbReference type="GO" id="GO:0004719">
    <property type="term" value="F:protein-L-isoaspartate (D-aspartate) O-methyltransferase activity"/>
    <property type="evidence" value="ECO:0007669"/>
    <property type="project" value="UniProtKB-UniRule"/>
</dbReference>
<comment type="subcellular location">
    <subcellularLocation>
        <location evidence="1 7">Cytoplasm</location>
    </subcellularLocation>
</comment>
<gene>
    <name evidence="7" type="primary">pcm</name>
    <name evidence="9" type="ORF">COS11_07405</name>
</gene>
<name>A0A2M7E6V4_9BACT</name>
<dbReference type="EC" id="2.1.1.77" evidence="7"/>
<evidence type="ECO:0000313" key="9">
    <source>
        <dbReference type="EMBL" id="PIV63443.1"/>
    </source>
</evidence>
<organism evidence="9 10">
    <name type="scientific">bacterium (Candidatus Ratteibacteria) CG01_land_8_20_14_3_00_40_19</name>
    <dbReference type="NCBI Taxonomy" id="2014290"/>
    <lineage>
        <taxon>Bacteria</taxon>
        <taxon>Candidatus Ratteibacteria</taxon>
    </lineage>
</organism>
<dbReference type="EMBL" id="PETL01000356">
    <property type="protein sequence ID" value="PIV63443.1"/>
    <property type="molecule type" value="Genomic_DNA"/>
</dbReference>
<keyword evidence="3 7" id="KW-0963">Cytoplasm</keyword>
<keyword evidence="6 7" id="KW-0949">S-adenosyl-L-methionine</keyword>
<dbReference type="PANTHER" id="PTHR11579">
    <property type="entry name" value="PROTEIN-L-ISOASPARTATE O-METHYLTRANSFERASE"/>
    <property type="match status" value="1"/>
</dbReference>
<evidence type="ECO:0000256" key="2">
    <source>
        <dbReference type="ARBA" id="ARBA00005369"/>
    </source>
</evidence>
<keyword evidence="8" id="KW-0472">Membrane</keyword>
<evidence type="ECO:0000256" key="3">
    <source>
        <dbReference type="ARBA" id="ARBA00022490"/>
    </source>
</evidence>
<dbReference type="NCBIfam" id="NF001453">
    <property type="entry name" value="PRK00312.1"/>
    <property type="match status" value="1"/>
</dbReference>
<dbReference type="AlphaFoldDB" id="A0A2M7E6V4"/>
<keyword evidence="5 7" id="KW-0808">Transferase</keyword>
<dbReference type="NCBIfam" id="TIGR00080">
    <property type="entry name" value="pimt"/>
    <property type="match status" value="1"/>
</dbReference>
<dbReference type="GO" id="GO:0005737">
    <property type="term" value="C:cytoplasm"/>
    <property type="evidence" value="ECO:0007669"/>
    <property type="project" value="UniProtKB-SubCell"/>
</dbReference>
<dbReference type="FunFam" id="3.40.50.150:FF:000010">
    <property type="entry name" value="Protein-L-isoaspartate O-methyltransferase"/>
    <property type="match status" value="1"/>
</dbReference>
<dbReference type="SUPFAM" id="SSF53335">
    <property type="entry name" value="S-adenosyl-L-methionine-dependent methyltransferases"/>
    <property type="match status" value="1"/>
</dbReference>
<dbReference type="GO" id="GO:0030091">
    <property type="term" value="P:protein repair"/>
    <property type="evidence" value="ECO:0007669"/>
    <property type="project" value="UniProtKB-UniRule"/>
</dbReference>
<dbReference type="Gene3D" id="3.40.50.150">
    <property type="entry name" value="Vaccinia Virus protein VP39"/>
    <property type="match status" value="1"/>
</dbReference>
<proteinExistence type="inferred from homology"/>
<dbReference type="CDD" id="cd02440">
    <property type="entry name" value="AdoMet_MTases"/>
    <property type="match status" value="1"/>
</dbReference>
<evidence type="ECO:0000256" key="6">
    <source>
        <dbReference type="ARBA" id="ARBA00022691"/>
    </source>
</evidence>
<accession>A0A2M7E6V4</accession>
<dbReference type="Proteomes" id="UP000228886">
    <property type="component" value="Unassembled WGS sequence"/>
</dbReference>
<comment type="similarity">
    <text evidence="2 7">Belongs to the methyltransferase superfamily. L-isoaspartyl/D-aspartyl protein methyltransferase family.</text>
</comment>
<comment type="catalytic activity">
    <reaction evidence="7">
        <text>[protein]-L-isoaspartate + S-adenosyl-L-methionine = [protein]-L-isoaspartate alpha-methyl ester + S-adenosyl-L-homocysteine</text>
        <dbReference type="Rhea" id="RHEA:12705"/>
        <dbReference type="Rhea" id="RHEA-COMP:12143"/>
        <dbReference type="Rhea" id="RHEA-COMP:12144"/>
        <dbReference type="ChEBI" id="CHEBI:57856"/>
        <dbReference type="ChEBI" id="CHEBI:59789"/>
        <dbReference type="ChEBI" id="CHEBI:90596"/>
        <dbReference type="ChEBI" id="CHEBI:90598"/>
        <dbReference type="EC" id="2.1.1.77"/>
    </reaction>
</comment>
<evidence type="ECO:0000256" key="8">
    <source>
        <dbReference type="SAM" id="Phobius"/>
    </source>
</evidence>
<dbReference type="GO" id="GO:0032259">
    <property type="term" value="P:methylation"/>
    <property type="evidence" value="ECO:0007669"/>
    <property type="project" value="UniProtKB-KW"/>
</dbReference>
<dbReference type="Pfam" id="PF01135">
    <property type="entry name" value="PCMT"/>
    <property type="match status" value="1"/>
</dbReference>
<comment type="caution">
    <text evidence="9">The sequence shown here is derived from an EMBL/GenBank/DDBJ whole genome shotgun (WGS) entry which is preliminary data.</text>
</comment>
<comment type="function">
    <text evidence="7">Catalyzes the methyl esterification of L-isoaspartyl residues in peptides and proteins that result from spontaneous decomposition of normal L-aspartyl and L-asparaginyl residues. It plays a role in the repair and/or degradation of damaged proteins.</text>
</comment>
<dbReference type="InterPro" id="IPR000682">
    <property type="entry name" value="PCMT"/>
</dbReference>
<protein>
    <recommendedName>
        <fullName evidence="7">Protein-L-isoaspartate O-methyltransferase</fullName>
        <ecNumber evidence="7">2.1.1.77</ecNumber>
    </recommendedName>
    <alternativeName>
        <fullName evidence="7">L-isoaspartyl protein carboxyl methyltransferase</fullName>
    </alternativeName>
    <alternativeName>
        <fullName evidence="7">Protein L-isoaspartyl methyltransferase</fullName>
    </alternativeName>
    <alternativeName>
        <fullName evidence="7">Protein-beta-aspartate methyltransferase</fullName>
        <shortName evidence="7">PIMT</shortName>
    </alternativeName>
</protein>
<reference evidence="10" key="1">
    <citation type="submission" date="2017-09" db="EMBL/GenBank/DDBJ databases">
        <title>Depth-based differentiation of microbial function through sediment-hosted aquifers and enrichment of novel symbionts in the deep terrestrial subsurface.</title>
        <authorList>
            <person name="Probst A.J."/>
            <person name="Ladd B."/>
            <person name="Jarett J.K."/>
            <person name="Geller-Mcgrath D.E."/>
            <person name="Sieber C.M.K."/>
            <person name="Emerson J.B."/>
            <person name="Anantharaman K."/>
            <person name="Thomas B.C."/>
            <person name="Malmstrom R."/>
            <person name="Stieglmeier M."/>
            <person name="Klingl A."/>
            <person name="Woyke T."/>
            <person name="Ryan C.M."/>
            <person name="Banfield J.F."/>
        </authorList>
    </citation>
    <scope>NUCLEOTIDE SEQUENCE [LARGE SCALE GENOMIC DNA]</scope>
</reference>
<evidence type="ECO:0000256" key="7">
    <source>
        <dbReference type="HAMAP-Rule" id="MF_00090"/>
    </source>
</evidence>
<keyword evidence="8" id="KW-1133">Transmembrane helix</keyword>
<feature type="active site" evidence="7">
    <location>
        <position position="113"/>
    </location>
</feature>
<keyword evidence="8" id="KW-0812">Transmembrane</keyword>
<evidence type="ECO:0000256" key="4">
    <source>
        <dbReference type="ARBA" id="ARBA00022603"/>
    </source>
</evidence>
<evidence type="ECO:0000313" key="10">
    <source>
        <dbReference type="Proteomes" id="UP000228886"/>
    </source>
</evidence>
<dbReference type="InterPro" id="IPR029063">
    <property type="entry name" value="SAM-dependent_MTases_sf"/>
</dbReference>
<feature type="transmembrane region" description="Helical" evidence="8">
    <location>
        <begin position="27"/>
        <end position="52"/>
    </location>
</feature>
<dbReference type="HAMAP" id="MF_00090">
    <property type="entry name" value="PIMT"/>
    <property type="match status" value="1"/>
</dbReference>
<dbReference type="PROSITE" id="PS01279">
    <property type="entry name" value="PCMT"/>
    <property type="match status" value="1"/>
</dbReference>